<keyword evidence="3" id="KW-0520">NAD</keyword>
<dbReference type="PANTHER" id="PTHR43761">
    <property type="entry name" value="D-ISOMER SPECIFIC 2-HYDROXYACID DEHYDROGENASE FAMILY PROTEIN (AFU_ORTHOLOGUE AFUA_1G13630)"/>
    <property type="match status" value="1"/>
</dbReference>
<dbReference type="InterPro" id="IPR006140">
    <property type="entry name" value="D-isomer_DH_NAD-bd"/>
</dbReference>
<comment type="caution">
    <text evidence="7">The sequence shown here is derived from an EMBL/GenBank/DDBJ whole genome shotgun (WGS) entry which is preliminary data.</text>
</comment>
<evidence type="ECO:0000256" key="1">
    <source>
        <dbReference type="ARBA" id="ARBA00005854"/>
    </source>
</evidence>
<evidence type="ECO:0000256" key="3">
    <source>
        <dbReference type="ARBA" id="ARBA00023027"/>
    </source>
</evidence>
<dbReference type="NCBIfam" id="NF006263">
    <property type="entry name" value="PRK08410.1"/>
    <property type="match status" value="1"/>
</dbReference>
<dbReference type="Gene3D" id="3.40.50.720">
    <property type="entry name" value="NAD(P)-binding Rossmann-like Domain"/>
    <property type="match status" value="2"/>
</dbReference>
<gene>
    <name evidence="7" type="ORF">CRV07_01385</name>
</gene>
<feature type="domain" description="D-isomer specific 2-hydroxyacid dehydrogenase catalytic" evidence="5">
    <location>
        <begin position="13"/>
        <end position="308"/>
    </location>
</feature>
<dbReference type="InterPro" id="IPR006139">
    <property type="entry name" value="D-isomer_2_OHA_DH_cat_dom"/>
</dbReference>
<dbReference type="InterPro" id="IPR036291">
    <property type="entry name" value="NAD(P)-bd_dom_sf"/>
</dbReference>
<dbReference type="PROSITE" id="PS00671">
    <property type="entry name" value="D_2_HYDROXYACID_DH_3"/>
    <property type="match status" value="1"/>
</dbReference>
<dbReference type="Pfam" id="PF00389">
    <property type="entry name" value="2-Hacid_dh"/>
    <property type="match status" value="1"/>
</dbReference>
<dbReference type="GO" id="GO:0050578">
    <property type="term" value="F:(2R)-2-hydroxyacid dehydrogenase (NADP+) activity"/>
    <property type="evidence" value="ECO:0007669"/>
    <property type="project" value="UniProtKB-EC"/>
</dbReference>
<dbReference type="GO" id="GO:0051287">
    <property type="term" value="F:NAD binding"/>
    <property type="evidence" value="ECO:0007669"/>
    <property type="project" value="InterPro"/>
</dbReference>
<organism evidence="7 8">
    <name type="scientific">Halarcobacter ebronensis</name>
    <dbReference type="NCBI Taxonomy" id="1462615"/>
    <lineage>
        <taxon>Bacteria</taxon>
        <taxon>Pseudomonadati</taxon>
        <taxon>Campylobacterota</taxon>
        <taxon>Epsilonproteobacteria</taxon>
        <taxon>Campylobacterales</taxon>
        <taxon>Arcobacteraceae</taxon>
        <taxon>Halarcobacter</taxon>
    </lineage>
</organism>
<feature type="domain" description="D-isomer specific 2-hydroxyacid dehydrogenase NAD-binding" evidence="6">
    <location>
        <begin position="106"/>
        <end position="286"/>
    </location>
</feature>
<comment type="similarity">
    <text evidence="1 4">Belongs to the D-isomer specific 2-hydroxyacid dehydrogenase family.</text>
</comment>
<name>A0A4Q1AQ62_9BACT</name>
<evidence type="ECO:0000313" key="7">
    <source>
        <dbReference type="EMBL" id="RXK08482.1"/>
    </source>
</evidence>
<protein>
    <submittedName>
        <fullName evidence="7">Hydroxyacid dehydrogenase</fullName>
        <ecNumber evidence="7">1.1.1.272</ecNumber>
    </submittedName>
</protein>
<sequence>MKIVFLDTKTLGKDISLDEFKNFGEVIIYETTTHNQTLTRVQDADIVITNKVVIDSEIMKNSNIKLICVTATGTNNIDLEYARENGIEVKNVAGYSTNSVTQLTITLVLTFAEKLDYYRKYVETKQWEKSNLFTHIDVPFYELKDKNWGIIGLGEIGKKVAKIAENFECNVNYYSTSGKNNNSQYKQMSLEELLKSSDIITIHSPLTDATYNLLNKSNLNLLKDNAILVNVGRGGIINEYDLANILNSDKKLFCGLDVLEKEPIEENNPLNRVRDKEQLIITPHIGWGSVESRKKLINYVLDNIQKFVV</sequence>
<evidence type="ECO:0000259" key="6">
    <source>
        <dbReference type="Pfam" id="PF02826"/>
    </source>
</evidence>
<evidence type="ECO:0000313" key="8">
    <source>
        <dbReference type="Proteomes" id="UP000289758"/>
    </source>
</evidence>
<evidence type="ECO:0000256" key="4">
    <source>
        <dbReference type="RuleBase" id="RU003719"/>
    </source>
</evidence>
<keyword evidence="8" id="KW-1185">Reference proteome</keyword>
<dbReference type="PANTHER" id="PTHR43761:SF1">
    <property type="entry name" value="D-ISOMER SPECIFIC 2-HYDROXYACID DEHYDROGENASE CATALYTIC DOMAIN-CONTAINING PROTEIN-RELATED"/>
    <property type="match status" value="1"/>
</dbReference>
<dbReference type="EC" id="1.1.1.272" evidence="7"/>
<proteinExistence type="inferred from homology"/>
<reference evidence="7 8" key="1">
    <citation type="submission" date="2017-10" db="EMBL/GenBank/DDBJ databases">
        <title>Genomics of the genus Arcobacter.</title>
        <authorList>
            <person name="Perez-Cataluna A."/>
            <person name="Figueras M.J."/>
        </authorList>
    </citation>
    <scope>NUCLEOTIDE SEQUENCE [LARGE SCALE GENOMIC DNA]</scope>
    <source>
        <strain evidence="7 8">CECT 8441</strain>
    </source>
</reference>
<dbReference type="SUPFAM" id="SSF52283">
    <property type="entry name" value="Formate/glycerate dehydrogenase catalytic domain-like"/>
    <property type="match status" value="1"/>
</dbReference>
<dbReference type="PROSITE" id="PS00670">
    <property type="entry name" value="D_2_HYDROXYACID_DH_2"/>
    <property type="match status" value="1"/>
</dbReference>
<evidence type="ECO:0000259" key="5">
    <source>
        <dbReference type="Pfam" id="PF00389"/>
    </source>
</evidence>
<dbReference type="AlphaFoldDB" id="A0A4Q1AQ62"/>
<accession>A0A4Q1AQ62</accession>
<dbReference type="Pfam" id="PF02826">
    <property type="entry name" value="2-Hacid_dh_C"/>
    <property type="match status" value="1"/>
</dbReference>
<dbReference type="OrthoDB" id="9805416at2"/>
<dbReference type="InterPro" id="IPR050418">
    <property type="entry name" value="D-iso_2-hydroxyacid_DH_PdxB"/>
</dbReference>
<dbReference type="Proteomes" id="UP000289758">
    <property type="component" value="Unassembled WGS sequence"/>
</dbReference>
<keyword evidence="2 4" id="KW-0560">Oxidoreductase</keyword>
<dbReference type="InterPro" id="IPR029753">
    <property type="entry name" value="D-isomer_DH_CS"/>
</dbReference>
<evidence type="ECO:0000256" key="2">
    <source>
        <dbReference type="ARBA" id="ARBA00023002"/>
    </source>
</evidence>
<dbReference type="SUPFAM" id="SSF51735">
    <property type="entry name" value="NAD(P)-binding Rossmann-fold domains"/>
    <property type="match status" value="1"/>
</dbReference>
<dbReference type="EMBL" id="PDKK01000001">
    <property type="protein sequence ID" value="RXK08482.1"/>
    <property type="molecule type" value="Genomic_DNA"/>
</dbReference>
<dbReference type="RefSeq" id="WP_129086046.1">
    <property type="nucleotide sequence ID" value="NZ_CP053836.1"/>
</dbReference>